<dbReference type="InterPro" id="IPR013780">
    <property type="entry name" value="Glyco_hydro_b"/>
</dbReference>
<comment type="catalytic activity">
    <reaction evidence="1 12">
        <text>Endohydrolysis of (1-&gt;4)-alpha-D-glucosidic linkages in polysaccharides containing three or more (1-&gt;4)-alpha-linked D-glucose units.</text>
        <dbReference type="EC" id="3.2.1.1"/>
    </reaction>
</comment>
<dbReference type="InterPro" id="IPR006046">
    <property type="entry name" value="Alpha_amylase"/>
</dbReference>
<evidence type="ECO:0000313" key="15">
    <source>
        <dbReference type="EMBL" id="KPW24243.1"/>
    </source>
</evidence>
<name>A0A0L8IYW5_PSESX</name>
<evidence type="ECO:0000259" key="13">
    <source>
        <dbReference type="SMART" id="SM00632"/>
    </source>
</evidence>
<dbReference type="SMART" id="SM00632">
    <property type="entry name" value="Aamy_C"/>
    <property type="match status" value="1"/>
</dbReference>
<accession>A0A0L8IYW5</accession>
<dbReference type="GO" id="GO:0005975">
    <property type="term" value="P:carbohydrate metabolic process"/>
    <property type="evidence" value="ECO:0007669"/>
    <property type="project" value="InterPro"/>
</dbReference>
<keyword evidence="6" id="KW-0479">Metal-binding</keyword>
<evidence type="ECO:0000259" key="14">
    <source>
        <dbReference type="SMART" id="SM00642"/>
    </source>
</evidence>
<gene>
    <name evidence="15" type="ORF">ALO91_00496</name>
</gene>
<dbReference type="GO" id="GO:0004556">
    <property type="term" value="F:alpha-amylase activity"/>
    <property type="evidence" value="ECO:0007669"/>
    <property type="project" value="UniProtKB-UniRule"/>
</dbReference>
<dbReference type="Gene3D" id="3.20.20.80">
    <property type="entry name" value="Glycosidases"/>
    <property type="match status" value="1"/>
</dbReference>
<evidence type="ECO:0000256" key="3">
    <source>
        <dbReference type="ARBA" id="ARBA00008061"/>
    </source>
</evidence>
<evidence type="ECO:0000256" key="11">
    <source>
        <dbReference type="RuleBase" id="RU003615"/>
    </source>
</evidence>
<keyword evidence="7 12" id="KW-0378">Hydrolase</keyword>
<evidence type="ECO:0000256" key="1">
    <source>
        <dbReference type="ARBA" id="ARBA00000548"/>
    </source>
</evidence>
<evidence type="ECO:0000256" key="6">
    <source>
        <dbReference type="ARBA" id="ARBA00022723"/>
    </source>
</evidence>
<dbReference type="SMART" id="SM00642">
    <property type="entry name" value="Aamy"/>
    <property type="match status" value="1"/>
</dbReference>
<dbReference type="PATRIC" id="fig|199198.4.peg.4168"/>
<dbReference type="CDD" id="cd11317">
    <property type="entry name" value="AmyAc_bac_euk_AmyA"/>
    <property type="match status" value="1"/>
</dbReference>
<comment type="caution">
    <text evidence="15">The sequence shown here is derived from an EMBL/GenBank/DDBJ whole genome shotgun (WGS) entry which is preliminary data.</text>
</comment>
<dbReference type="EC" id="3.2.1.1" evidence="4 12"/>
<dbReference type="SUPFAM" id="SSF51011">
    <property type="entry name" value="Glycosyl hydrolase domain"/>
    <property type="match status" value="1"/>
</dbReference>
<evidence type="ECO:0000256" key="12">
    <source>
        <dbReference type="RuleBase" id="RU361134"/>
    </source>
</evidence>
<keyword evidence="10 12" id="KW-0326">Glycosidase</keyword>
<keyword evidence="9 12" id="KW-0119">Carbohydrate metabolism</keyword>
<evidence type="ECO:0000256" key="8">
    <source>
        <dbReference type="ARBA" id="ARBA00022837"/>
    </source>
</evidence>
<proteinExistence type="inferred from homology"/>
<dbReference type="GO" id="GO:0046872">
    <property type="term" value="F:metal ion binding"/>
    <property type="evidence" value="ECO:0007669"/>
    <property type="project" value="UniProtKB-KW"/>
</dbReference>
<evidence type="ECO:0000313" key="16">
    <source>
        <dbReference type="Proteomes" id="UP000050297"/>
    </source>
</evidence>
<organism evidence="15 16">
    <name type="scientific">Pseudomonas syringae pv. aceris</name>
    <dbReference type="NCBI Taxonomy" id="199198"/>
    <lineage>
        <taxon>Bacteria</taxon>
        <taxon>Pseudomonadati</taxon>
        <taxon>Pseudomonadota</taxon>
        <taxon>Gammaproteobacteria</taxon>
        <taxon>Pseudomonadales</taxon>
        <taxon>Pseudomonadaceae</taxon>
        <taxon>Pseudomonas</taxon>
        <taxon>Pseudomonas syringae</taxon>
    </lineage>
</organism>
<dbReference type="Pfam" id="PF00128">
    <property type="entry name" value="Alpha-amylase"/>
    <property type="match status" value="1"/>
</dbReference>
<dbReference type="Gene3D" id="2.60.40.1180">
    <property type="entry name" value="Golgi alpha-mannosidase II"/>
    <property type="match status" value="1"/>
</dbReference>
<evidence type="ECO:0000256" key="2">
    <source>
        <dbReference type="ARBA" id="ARBA00001913"/>
    </source>
</evidence>
<dbReference type="InterPro" id="IPR006048">
    <property type="entry name" value="A-amylase/branching_C"/>
</dbReference>
<dbReference type="RefSeq" id="WP_003407356.1">
    <property type="nucleotide sequence ID" value="NZ_LGAR01000010.1"/>
</dbReference>
<dbReference type="Pfam" id="PF02806">
    <property type="entry name" value="Alpha-amylase_C"/>
    <property type="match status" value="1"/>
</dbReference>
<dbReference type="AlphaFoldDB" id="A0A0L8IYW5"/>
<protein>
    <recommendedName>
        <fullName evidence="5 12">Alpha-amylase</fullName>
        <ecNumber evidence="4 12">3.2.1.1</ecNumber>
    </recommendedName>
</protein>
<dbReference type="EMBL" id="LJPM01000120">
    <property type="protein sequence ID" value="KPW24243.1"/>
    <property type="molecule type" value="Genomic_DNA"/>
</dbReference>
<evidence type="ECO:0000256" key="5">
    <source>
        <dbReference type="ARBA" id="ARBA00017303"/>
    </source>
</evidence>
<dbReference type="InterPro" id="IPR031319">
    <property type="entry name" value="A-amylase_C"/>
</dbReference>
<evidence type="ECO:0000256" key="10">
    <source>
        <dbReference type="ARBA" id="ARBA00023295"/>
    </source>
</evidence>
<sequence length="510" mass="55197">MDSNNLLYGFFFAGTVTGLSMLASLSHADTAFNPATASVQMFHWRWNDVAKECSSAIGPIGYGAVQISPPQASKVAGHWWDIYQPVNFNSLDSRMGTESELKEMISACHAAGVRVYADIVINQVAGDSSATFKSTDGSAWDAQSLAYPQFSQNDFHSLCYIESADYQSNAAKVRDCRLNNLPDLNQSSSYVQGVAANYMKKLLSLGIDGFRLDAAKHQNSDDINKILAAVKTAYPTTVSGEKIWVTQEIIPDGSSSRSDYYKNGTVNEFNYTTALLKAFRQKDGFNLASIPAMIGIFGNWGGSFRLMPPERSTVFVNNWDTERNQDASLNASNQSYNDRYNSKRYDLANVFMLALPYGEAQVHSGFNFSDPEADAPAASPLDASGNPNNSSGWDFIHRASAIASMVKFRSATDGQDVNNWVTGSGNQIAFSRGNVGFVALNNSASAWLKTFNTGLPEGIYCDVITKKLSTPNEMCTNKIAVDGKGNASLTVPGDSGSVVPAIAIYSGSKL</sequence>
<dbReference type="SUPFAM" id="SSF51445">
    <property type="entry name" value="(Trans)glycosidases"/>
    <property type="match status" value="1"/>
</dbReference>
<feature type="domain" description="Alpha-amylase C-terminal" evidence="13">
    <location>
        <begin position="418"/>
        <end position="509"/>
    </location>
</feature>
<evidence type="ECO:0000256" key="4">
    <source>
        <dbReference type="ARBA" id="ARBA00012595"/>
    </source>
</evidence>
<dbReference type="InterPro" id="IPR017853">
    <property type="entry name" value="GH"/>
</dbReference>
<comment type="similarity">
    <text evidence="3 11">Belongs to the glycosyl hydrolase 13 family.</text>
</comment>
<feature type="domain" description="Glycosyl hydrolase family 13 catalytic" evidence="14">
    <location>
        <begin position="36"/>
        <end position="409"/>
    </location>
</feature>
<reference evidence="15 16" key="1">
    <citation type="submission" date="2015-09" db="EMBL/GenBank/DDBJ databases">
        <title>Genome announcement of multiple Pseudomonas syringae strains.</title>
        <authorList>
            <person name="Thakur S."/>
            <person name="Wang P.W."/>
            <person name="Gong Y."/>
            <person name="Weir B.S."/>
            <person name="Guttman D.S."/>
        </authorList>
    </citation>
    <scope>NUCLEOTIDE SEQUENCE [LARGE SCALE GENOMIC DNA]</scope>
    <source>
        <strain evidence="15 16">ICMP2802</strain>
    </source>
</reference>
<dbReference type="Proteomes" id="UP000050297">
    <property type="component" value="Unassembled WGS sequence"/>
</dbReference>
<dbReference type="InterPro" id="IPR006047">
    <property type="entry name" value="GH13_cat_dom"/>
</dbReference>
<dbReference type="PANTHER" id="PTHR43447">
    <property type="entry name" value="ALPHA-AMYLASE"/>
    <property type="match status" value="1"/>
</dbReference>
<keyword evidence="8" id="KW-0106">Calcium</keyword>
<evidence type="ECO:0000256" key="7">
    <source>
        <dbReference type="ARBA" id="ARBA00022801"/>
    </source>
</evidence>
<dbReference type="PRINTS" id="PR00110">
    <property type="entry name" value="ALPHAAMYLASE"/>
</dbReference>
<comment type="cofactor">
    <cofactor evidence="2">
        <name>Ca(2+)</name>
        <dbReference type="ChEBI" id="CHEBI:29108"/>
    </cofactor>
</comment>
<evidence type="ECO:0000256" key="9">
    <source>
        <dbReference type="ARBA" id="ARBA00023277"/>
    </source>
</evidence>